<accession>F3YTP5</accession>
<gene>
    <name evidence="1" type="ORF">Desaf_0063</name>
</gene>
<sequence>MNLSARVSGRVSLFGHRRLRLRLQRCSRVCGGGLNSLLVMTRVGNGNPASKRSLPAREAIPRVGLLEAVMNRR</sequence>
<dbReference type="EMBL" id="CP003221">
    <property type="protein sequence ID" value="EGJ48426.1"/>
    <property type="molecule type" value="Genomic_DNA"/>
</dbReference>
<dbReference type="Proteomes" id="UP000007844">
    <property type="component" value="Chromosome"/>
</dbReference>
<reference evidence="1 2" key="1">
    <citation type="journal article" date="2011" name="J. Bacteriol.">
        <title>Genome sequence of the mercury-methylating and pleomorphic Desulfovibrio africanus Strain Walvis Bay.</title>
        <authorList>
            <person name="Brown S.D."/>
            <person name="Wall J.D."/>
            <person name="Kucken A.M."/>
            <person name="Gilmour C.C."/>
            <person name="Podar M."/>
            <person name="Brandt C.C."/>
            <person name="Teshima H."/>
            <person name="Detter J.C."/>
            <person name="Han C.S."/>
            <person name="Land M.L."/>
            <person name="Lucas S."/>
            <person name="Han J."/>
            <person name="Pennacchio L."/>
            <person name="Nolan M."/>
            <person name="Pitluck S."/>
            <person name="Woyke T."/>
            <person name="Goodwin L."/>
            <person name="Palumbo A.V."/>
            <person name="Elias D.A."/>
        </authorList>
    </citation>
    <scope>NUCLEOTIDE SEQUENCE [LARGE SCALE GENOMIC DNA]</scope>
    <source>
        <strain evidence="1 2">Walvis Bay</strain>
    </source>
</reference>
<proteinExistence type="predicted"/>
<dbReference type="AlphaFoldDB" id="F3YTP5"/>
<dbReference type="KEGG" id="daf:Desaf_0063"/>
<organism evidence="1 2">
    <name type="scientific">Desulfocurvibacter africanus subsp. africanus str. Walvis Bay</name>
    <dbReference type="NCBI Taxonomy" id="690850"/>
    <lineage>
        <taxon>Bacteria</taxon>
        <taxon>Pseudomonadati</taxon>
        <taxon>Thermodesulfobacteriota</taxon>
        <taxon>Desulfovibrionia</taxon>
        <taxon>Desulfovibrionales</taxon>
        <taxon>Desulfovibrionaceae</taxon>
        <taxon>Desulfocurvibacter</taxon>
    </lineage>
</organism>
<protein>
    <submittedName>
        <fullName evidence="1">Uncharacterized protein</fullName>
    </submittedName>
</protein>
<name>F3YTP5_DESAF</name>
<evidence type="ECO:0000313" key="1">
    <source>
        <dbReference type="EMBL" id="EGJ48426.1"/>
    </source>
</evidence>
<keyword evidence="2" id="KW-1185">Reference proteome</keyword>
<dbReference type="STRING" id="690850.Desaf_0063"/>
<evidence type="ECO:0000313" key="2">
    <source>
        <dbReference type="Proteomes" id="UP000007844"/>
    </source>
</evidence>
<dbReference type="HOGENOM" id="CLU_2698558_0_0_7"/>